<reference evidence="5" key="1">
    <citation type="submission" date="2021-04" db="EMBL/GenBank/DDBJ databases">
        <title>Genome based classification of Actinospica acidithermotolerans sp. nov., an actinobacterium isolated from an Indonesian hot spring.</title>
        <authorList>
            <person name="Kusuma A.B."/>
            <person name="Putra K.E."/>
            <person name="Nafisah S."/>
            <person name="Loh J."/>
            <person name="Nouioui I."/>
            <person name="Goodfellow M."/>
        </authorList>
    </citation>
    <scope>NUCLEOTIDE SEQUENCE</scope>
    <source>
        <strain evidence="5">CSCA 57</strain>
    </source>
</reference>
<dbReference type="RefSeq" id="WP_034262091.1">
    <property type="nucleotide sequence ID" value="NZ_JAGSOG010000084.1"/>
</dbReference>
<dbReference type="InterPro" id="IPR036188">
    <property type="entry name" value="FAD/NAD-bd_sf"/>
</dbReference>
<keyword evidence="6" id="KW-1185">Reference proteome</keyword>
<evidence type="ECO:0000256" key="3">
    <source>
        <dbReference type="ARBA" id="ARBA00022827"/>
    </source>
</evidence>
<dbReference type="Gene3D" id="3.50.50.60">
    <property type="entry name" value="FAD/NAD(P)-binding domain"/>
    <property type="match status" value="2"/>
</dbReference>
<gene>
    <name evidence="5" type="ORF">KDL01_17870</name>
</gene>
<keyword evidence="4" id="KW-0560">Oxidoreductase</keyword>
<keyword evidence="3" id="KW-0274">FAD</keyword>
<dbReference type="InterPro" id="IPR020946">
    <property type="entry name" value="Flavin_mOase-like"/>
</dbReference>
<dbReference type="Proteomes" id="UP000675781">
    <property type="component" value="Unassembled WGS sequence"/>
</dbReference>
<evidence type="ECO:0000313" key="5">
    <source>
        <dbReference type="EMBL" id="MBR7835146.1"/>
    </source>
</evidence>
<dbReference type="SUPFAM" id="SSF51905">
    <property type="entry name" value="FAD/NAD(P)-binding domain"/>
    <property type="match status" value="1"/>
</dbReference>
<evidence type="ECO:0000256" key="1">
    <source>
        <dbReference type="ARBA" id="ARBA00010139"/>
    </source>
</evidence>
<dbReference type="PANTHER" id="PTHR42877:SF4">
    <property type="entry name" value="FAD_NAD(P)-BINDING DOMAIN-CONTAINING PROTEIN-RELATED"/>
    <property type="match status" value="1"/>
</dbReference>
<keyword evidence="2" id="KW-0285">Flavoprotein</keyword>
<comment type="similarity">
    <text evidence="1">Belongs to the FAD-binding monooxygenase family.</text>
</comment>
<dbReference type="GO" id="GO:0004499">
    <property type="term" value="F:N,N-dimethylaniline monooxygenase activity"/>
    <property type="evidence" value="ECO:0007669"/>
    <property type="project" value="InterPro"/>
</dbReference>
<dbReference type="GO" id="GO:0050660">
    <property type="term" value="F:flavin adenine dinucleotide binding"/>
    <property type="evidence" value="ECO:0007669"/>
    <property type="project" value="InterPro"/>
</dbReference>
<dbReference type="PRINTS" id="PR00411">
    <property type="entry name" value="PNDRDTASEI"/>
</dbReference>
<protein>
    <submittedName>
        <fullName evidence="5">NAD(P)/FAD-dependent oxidoreductase</fullName>
    </submittedName>
</protein>
<dbReference type="AlphaFoldDB" id="A0A941EQ83"/>
<comment type="caution">
    <text evidence="5">The sequence shown here is derived from an EMBL/GenBank/DDBJ whole genome shotgun (WGS) entry which is preliminary data.</text>
</comment>
<dbReference type="PANTHER" id="PTHR42877">
    <property type="entry name" value="L-ORNITHINE N(5)-MONOOXYGENASE-RELATED"/>
    <property type="match status" value="1"/>
</dbReference>
<proteinExistence type="inferred from homology"/>
<name>A0A941EQ83_9ACTN</name>
<dbReference type="GO" id="GO:0050661">
    <property type="term" value="F:NADP binding"/>
    <property type="evidence" value="ECO:0007669"/>
    <property type="project" value="InterPro"/>
</dbReference>
<evidence type="ECO:0000313" key="6">
    <source>
        <dbReference type="Proteomes" id="UP000675781"/>
    </source>
</evidence>
<dbReference type="Pfam" id="PF00743">
    <property type="entry name" value="FMO-like"/>
    <property type="match status" value="1"/>
</dbReference>
<evidence type="ECO:0000256" key="4">
    <source>
        <dbReference type="ARBA" id="ARBA00023002"/>
    </source>
</evidence>
<dbReference type="EMBL" id="JAGSOG010000084">
    <property type="protein sequence ID" value="MBR7835146.1"/>
    <property type="molecule type" value="Genomic_DNA"/>
</dbReference>
<dbReference type="InterPro" id="IPR051209">
    <property type="entry name" value="FAD-bind_Monooxygenase_sf"/>
</dbReference>
<evidence type="ECO:0000256" key="2">
    <source>
        <dbReference type="ARBA" id="ARBA00022630"/>
    </source>
</evidence>
<organism evidence="5 6">
    <name type="scientific">Actinospica durhamensis</name>
    <dbReference type="NCBI Taxonomy" id="1508375"/>
    <lineage>
        <taxon>Bacteria</taxon>
        <taxon>Bacillati</taxon>
        <taxon>Actinomycetota</taxon>
        <taxon>Actinomycetes</taxon>
        <taxon>Catenulisporales</taxon>
        <taxon>Actinospicaceae</taxon>
        <taxon>Actinospica</taxon>
    </lineage>
</organism>
<sequence>MTAESDPPHLHVLVVGAGFGGLAAAHALKQQGEDFAVLERAREVGGVWRDNTYPGCACDIPSNLYSLSFAPNPQWSQAFSKQPEIRAYLNRVAREYGLLPHIRFGCALHEASWDDTAQRWRVETSDGPLTADVLIDAGGPIAEPSIPDLPGLDRFTGAVFHSARWDHGLDLTGRNVVVVGTGASAIQFVPAIQPRVGRMTVVQRTPPWITPRMDRTTTRFERRLYAAAPWLQQVVRRRQYLMREMITWKIMISPRVRRIATKAALHHLRRQVPDPALRAQLTPDFELGCKRILISNDWYPALTQPNVEVVSSGVREVRETSVVTADGREHPADVIIFGTGFHVNDAPMAGRLRGRDGRTLAEYWNGRPRAYLGVTTSNFPNLFRLGCAGSATGHNSHVFQEECQVAYAMDALRLMRSRAIAAVEVRAEAQEAYVETYTARLGRTVWAVGGCNSWYQGADGIPWSNWPASTREYRRATRRFDPAPYELRTAPAIVPAAN</sequence>
<accession>A0A941EQ83</accession>